<evidence type="ECO:0000256" key="3">
    <source>
        <dbReference type="ARBA" id="ARBA00023163"/>
    </source>
</evidence>
<evidence type="ECO:0000313" key="6">
    <source>
        <dbReference type="Proteomes" id="UP000694387"/>
    </source>
</evidence>
<keyword evidence="1" id="KW-0805">Transcription regulation</keyword>
<keyword evidence="2" id="KW-0238">DNA-binding</keyword>
<keyword evidence="6" id="KW-1185">Reference proteome</keyword>
<keyword evidence="3" id="KW-0804">Transcription</keyword>
<dbReference type="GO" id="GO:0006357">
    <property type="term" value="P:regulation of transcription by RNA polymerase II"/>
    <property type="evidence" value="ECO:0007669"/>
    <property type="project" value="TreeGrafter"/>
</dbReference>
<dbReference type="GeneTree" id="ENSGT00940000162414"/>
<organism evidence="5 6">
    <name type="scientific">Equus asinus</name>
    <name type="common">Donkey</name>
    <name type="synonym">Equus africanus asinus</name>
    <dbReference type="NCBI Taxonomy" id="9793"/>
    <lineage>
        <taxon>Eukaryota</taxon>
        <taxon>Metazoa</taxon>
        <taxon>Chordata</taxon>
        <taxon>Craniata</taxon>
        <taxon>Vertebrata</taxon>
        <taxon>Euteleostomi</taxon>
        <taxon>Mammalia</taxon>
        <taxon>Eutheria</taxon>
        <taxon>Laurasiatheria</taxon>
        <taxon>Perissodactyla</taxon>
        <taxon>Equidae</taxon>
        <taxon>Equus</taxon>
    </lineage>
</organism>
<reference evidence="5 6" key="1">
    <citation type="journal article" date="2020" name="Nat. Commun.">
        <title>Donkey genomes provide new insights into domestication and selection for coat color.</title>
        <authorList>
            <person name="Wang"/>
            <person name="C."/>
            <person name="Li"/>
            <person name="H."/>
            <person name="Guo"/>
            <person name="Y."/>
            <person name="Huang"/>
            <person name="J."/>
            <person name="Sun"/>
            <person name="Y."/>
            <person name="Min"/>
            <person name="J."/>
            <person name="Wang"/>
            <person name="J."/>
            <person name="Fang"/>
            <person name="X."/>
            <person name="Zhao"/>
            <person name="Z."/>
            <person name="Wang"/>
            <person name="S."/>
            <person name="Zhang"/>
            <person name="Y."/>
            <person name="Liu"/>
            <person name="Q."/>
            <person name="Jiang"/>
            <person name="Q."/>
            <person name="Wang"/>
            <person name="X."/>
            <person name="Guo"/>
            <person name="Y."/>
            <person name="Yang"/>
            <person name="C."/>
            <person name="Wang"/>
            <person name="Y."/>
            <person name="Tian"/>
            <person name="F."/>
            <person name="Zhuang"/>
            <person name="G."/>
            <person name="Fan"/>
            <person name="Y."/>
            <person name="Gao"/>
            <person name="Q."/>
            <person name="Li"/>
            <person name="Y."/>
            <person name="Ju"/>
            <person name="Z."/>
            <person name="Li"/>
            <person name="J."/>
            <person name="Li"/>
            <person name="R."/>
            <person name="Hou"/>
            <person name="M."/>
            <person name="Yang"/>
            <person name="G."/>
            <person name="Liu"/>
            <person name="G."/>
            <person name="Liu"/>
            <person name="W."/>
            <person name="Guo"/>
            <person name="J."/>
            <person name="Pan"/>
            <person name="S."/>
            <person name="Fan"/>
            <person name="G."/>
            <person name="Zhang"/>
            <person name="W."/>
            <person name="Zhang"/>
            <person name="R."/>
            <person name="Yu"/>
            <person name="J."/>
            <person name="Zhang"/>
            <person name="X."/>
            <person name="Yin"/>
            <person name="Q."/>
            <person name="Ji"/>
            <person name="C."/>
            <person name="Jin"/>
            <person name="Y."/>
            <person name="Yue"/>
            <person name="G."/>
            <person name="Liu"/>
            <person name="M."/>
            <person name="Xu"/>
            <person name="J."/>
            <person name="Liu"/>
            <person name="S."/>
            <person name="Jordana"/>
            <person name="J."/>
            <person name="Noce"/>
            <person name="A."/>
            <person name="Amills"/>
            <person name="M."/>
            <person name="Wu"/>
            <person name="D.D."/>
            <person name="Li"/>
            <person name="S."/>
            <person name="Zhou"/>
            <person name="X. and Zhong"/>
            <person name="J."/>
        </authorList>
    </citation>
    <scope>NUCLEOTIDE SEQUENCE [LARGE SCALE GENOMIC DNA]</scope>
</reference>
<dbReference type="GO" id="GO:0003677">
    <property type="term" value="F:DNA binding"/>
    <property type="evidence" value="ECO:0007669"/>
    <property type="project" value="UniProtKB-KW"/>
</dbReference>
<dbReference type="PANTHER" id="PTHR21545:SF10">
    <property type="entry name" value="LIGAND-DEPENDENT NUCLEAR RECEPTOR COREPRESSOR-LIKE PROTEIN"/>
    <property type="match status" value="1"/>
</dbReference>
<dbReference type="Proteomes" id="UP000694387">
    <property type="component" value="Chromosome 12"/>
</dbReference>
<evidence type="ECO:0000256" key="2">
    <source>
        <dbReference type="ARBA" id="ARBA00023125"/>
    </source>
</evidence>
<sequence length="82" mass="9405">MRARDTGRGTRMDKGRERVAAALAARCRSPRCAAERRGCRRELDSWRHRLMHCVGFESILEGLYGPRLRRDLSLFEGLSTIS</sequence>
<dbReference type="PANTHER" id="PTHR21545">
    <property type="entry name" value="TRANSCRIPTION FACTOR MLR1/2"/>
    <property type="match status" value="1"/>
</dbReference>
<dbReference type="AlphaFoldDB" id="A0A9L0I618"/>
<proteinExistence type="predicted"/>
<reference evidence="5" key="2">
    <citation type="submission" date="2025-08" db="UniProtKB">
        <authorList>
            <consortium name="Ensembl"/>
        </authorList>
    </citation>
    <scope>IDENTIFICATION</scope>
</reference>
<reference evidence="5" key="3">
    <citation type="submission" date="2025-09" db="UniProtKB">
        <authorList>
            <consortium name="Ensembl"/>
        </authorList>
    </citation>
    <scope>IDENTIFICATION</scope>
</reference>
<evidence type="ECO:0000313" key="5">
    <source>
        <dbReference type="Ensembl" id="ENSEASP00005035642.1"/>
    </source>
</evidence>
<evidence type="ECO:0000256" key="4">
    <source>
        <dbReference type="ARBA" id="ARBA00023242"/>
    </source>
</evidence>
<keyword evidence="4" id="KW-0539">Nucleus</keyword>
<name>A0A9L0I618_EQUAS</name>
<evidence type="ECO:0000256" key="1">
    <source>
        <dbReference type="ARBA" id="ARBA00023015"/>
    </source>
</evidence>
<dbReference type="GO" id="GO:0005634">
    <property type="term" value="C:nucleus"/>
    <property type="evidence" value="ECO:0007669"/>
    <property type="project" value="TreeGrafter"/>
</dbReference>
<dbReference type="Ensembl" id="ENSEAST00005074671.1">
    <property type="protein sequence ID" value="ENSEASP00005035642.1"/>
    <property type="gene ID" value="ENSEASG00005036356.1"/>
</dbReference>
<protein>
    <submittedName>
        <fullName evidence="5">Uncharacterized protein</fullName>
    </submittedName>
</protein>
<accession>A0A9L0I618</accession>